<organism evidence="5 6">
    <name type="scientific">Xaviernesmea rhizosphaerae</name>
    <dbReference type="NCBI Taxonomy" id="1672749"/>
    <lineage>
        <taxon>Bacteria</taxon>
        <taxon>Pseudomonadati</taxon>
        <taxon>Pseudomonadota</taxon>
        <taxon>Alphaproteobacteria</taxon>
        <taxon>Hyphomicrobiales</taxon>
        <taxon>Rhizobiaceae</taxon>
        <taxon>Rhizobium/Agrobacterium group</taxon>
        <taxon>Xaviernesmea</taxon>
    </lineage>
</organism>
<evidence type="ECO:0000259" key="4">
    <source>
        <dbReference type="PROSITE" id="PS50042"/>
    </source>
</evidence>
<name>A0A1Q9AKE0_9HYPH</name>
<reference evidence="5 6" key="1">
    <citation type="submission" date="2016-09" db="EMBL/GenBank/DDBJ databases">
        <title>Rhizobium sp. nov., a novel species isolated from the rice rhizosphere.</title>
        <authorList>
            <person name="Zhao J."/>
            <person name="Zhang X."/>
        </authorList>
    </citation>
    <scope>NUCLEOTIDE SEQUENCE [LARGE SCALE GENOMIC DNA]</scope>
    <source>
        <strain evidence="5 6">MH17</strain>
    </source>
</reference>
<dbReference type="PROSITE" id="PS50042">
    <property type="entry name" value="CNMP_BINDING_3"/>
    <property type="match status" value="1"/>
</dbReference>
<dbReference type="Gene3D" id="1.10.10.10">
    <property type="entry name" value="Winged helix-like DNA-binding domain superfamily/Winged helix DNA-binding domain"/>
    <property type="match status" value="1"/>
</dbReference>
<dbReference type="InterPro" id="IPR036388">
    <property type="entry name" value="WH-like_DNA-bd_sf"/>
</dbReference>
<evidence type="ECO:0000313" key="5">
    <source>
        <dbReference type="EMBL" id="OLP55748.1"/>
    </source>
</evidence>
<proteinExistence type="predicted"/>
<dbReference type="InterPro" id="IPR018490">
    <property type="entry name" value="cNMP-bd_dom_sf"/>
</dbReference>
<dbReference type="InterPro" id="IPR000595">
    <property type="entry name" value="cNMP-bd_dom"/>
</dbReference>
<evidence type="ECO:0000256" key="3">
    <source>
        <dbReference type="ARBA" id="ARBA00023163"/>
    </source>
</evidence>
<dbReference type="SUPFAM" id="SSF51206">
    <property type="entry name" value="cAMP-binding domain-like"/>
    <property type="match status" value="1"/>
</dbReference>
<comment type="caution">
    <text evidence="5">The sequence shown here is derived from an EMBL/GenBank/DDBJ whole genome shotgun (WGS) entry which is preliminary data.</text>
</comment>
<protein>
    <recommendedName>
        <fullName evidence="4">Cyclic nucleotide-binding domain-containing protein</fullName>
    </recommendedName>
</protein>
<dbReference type="GO" id="GO:0003677">
    <property type="term" value="F:DNA binding"/>
    <property type="evidence" value="ECO:0007669"/>
    <property type="project" value="UniProtKB-KW"/>
</dbReference>
<feature type="domain" description="Cyclic nucleotide-binding" evidence="4">
    <location>
        <begin position="1"/>
        <end position="104"/>
    </location>
</feature>
<dbReference type="CDD" id="cd00038">
    <property type="entry name" value="CAP_ED"/>
    <property type="match status" value="1"/>
</dbReference>
<accession>A0A1Q9AKE0</accession>
<dbReference type="InterPro" id="IPR036390">
    <property type="entry name" value="WH_DNA-bd_sf"/>
</dbReference>
<keyword evidence="3" id="KW-0804">Transcription</keyword>
<dbReference type="Gene3D" id="2.60.120.10">
    <property type="entry name" value="Jelly Rolls"/>
    <property type="match status" value="1"/>
</dbReference>
<sequence length="225" mass="24778">MLAPLPAEERALLKPHLEHVDLPRGFVFIEAGEVIEHVYFPDQGLASVIAVSPGGRKAEAGMIGREGFTPVAPLAGAQVSLHRVIAQIAGHGWRLPIDVFREVLPSCPHLTARLMRAAHHLAMQVSFTALANASAPVEERLARWLLMCHDRLEGEAMHLTHDFIALMLAVRRPSVTTALHILEGRGWIRAERGVILMRDRAALETFAGDIYGQAEAEYRRLLGAF</sequence>
<dbReference type="Pfam" id="PF13545">
    <property type="entry name" value="HTH_Crp_2"/>
    <property type="match status" value="1"/>
</dbReference>
<dbReference type="AlphaFoldDB" id="A0A1Q9AKE0"/>
<keyword evidence="2" id="KW-0238">DNA-binding</keyword>
<keyword evidence="1" id="KW-0805">Transcription regulation</keyword>
<dbReference type="Proteomes" id="UP000186143">
    <property type="component" value="Unassembled WGS sequence"/>
</dbReference>
<evidence type="ECO:0000256" key="1">
    <source>
        <dbReference type="ARBA" id="ARBA00023015"/>
    </source>
</evidence>
<evidence type="ECO:0000313" key="6">
    <source>
        <dbReference type="Proteomes" id="UP000186143"/>
    </source>
</evidence>
<dbReference type="InterPro" id="IPR012318">
    <property type="entry name" value="HTH_CRP"/>
</dbReference>
<dbReference type="STRING" id="1672749.BJF92_08160"/>
<dbReference type="GO" id="GO:0006355">
    <property type="term" value="P:regulation of DNA-templated transcription"/>
    <property type="evidence" value="ECO:0007669"/>
    <property type="project" value="InterPro"/>
</dbReference>
<dbReference type="EMBL" id="MKIO01000027">
    <property type="protein sequence ID" value="OLP55748.1"/>
    <property type="molecule type" value="Genomic_DNA"/>
</dbReference>
<evidence type="ECO:0000256" key="2">
    <source>
        <dbReference type="ARBA" id="ARBA00023125"/>
    </source>
</evidence>
<gene>
    <name evidence="5" type="ORF">BJF92_08160</name>
</gene>
<dbReference type="SMART" id="SM00100">
    <property type="entry name" value="cNMP"/>
    <property type="match status" value="1"/>
</dbReference>
<dbReference type="InterPro" id="IPR014710">
    <property type="entry name" value="RmlC-like_jellyroll"/>
</dbReference>
<dbReference type="SUPFAM" id="SSF46785">
    <property type="entry name" value="Winged helix' DNA-binding domain"/>
    <property type="match status" value="1"/>
</dbReference>